<accession>A0ACB9NWK9</accession>
<evidence type="ECO:0000313" key="1">
    <source>
        <dbReference type="EMBL" id="KAI4340563.1"/>
    </source>
</evidence>
<gene>
    <name evidence="1" type="ORF">MLD38_025384</name>
</gene>
<reference evidence="2" key="1">
    <citation type="journal article" date="2023" name="Front. Plant Sci.">
        <title>Chromosomal-level genome assembly of Melastoma candidum provides insights into trichome evolution.</title>
        <authorList>
            <person name="Zhong Y."/>
            <person name="Wu W."/>
            <person name="Sun C."/>
            <person name="Zou P."/>
            <person name="Liu Y."/>
            <person name="Dai S."/>
            <person name="Zhou R."/>
        </authorList>
    </citation>
    <scope>NUCLEOTIDE SEQUENCE [LARGE SCALE GENOMIC DNA]</scope>
</reference>
<comment type="caution">
    <text evidence="1">The sequence shown here is derived from an EMBL/GenBank/DDBJ whole genome shotgun (WGS) entry which is preliminary data.</text>
</comment>
<proteinExistence type="predicted"/>
<organism evidence="1 2">
    <name type="scientific">Melastoma candidum</name>
    <dbReference type="NCBI Taxonomy" id="119954"/>
    <lineage>
        <taxon>Eukaryota</taxon>
        <taxon>Viridiplantae</taxon>
        <taxon>Streptophyta</taxon>
        <taxon>Embryophyta</taxon>
        <taxon>Tracheophyta</taxon>
        <taxon>Spermatophyta</taxon>
        <taxon>Magnoliopsida</taxon>
        <taxon>eudicotyledons</taxon>
        <taxon>Gunneridae</taxon>
        <taxon>Pentapetalae</taxon>
        <taxon>rosids</taxon>
        <taxon>malvids</taxon>
        <taxon>Myrtales</taxon>
        <taxon>Melastomataceae</taxon>
        <taxon>Melastomatoideae</taxon>
        <taxon>Melastomateae</taxon>
        <taxon>Melastoma</taxon>
    </lineage>
</organism>
<protein>
    <submittedName>
        <fullName evidence="1">Uncharacterized protein</fullName>
    </submittedName>
</protein>
<name>A0ACB9NWK9_9MYRT</name>
<sequence length="176" mass="20478">MKFAGNSWASKNRILTKLIAPKLVRSTKLEIFTSEASRKRFHEAVDKHQVFILERSFLIEQGVRHWFLSPLQYHPWTRFCAPWEPAAVIVIREFYANASEHHHGRVNVRGKLVSFDGRTINRLFVLRIPHMDEYEEFAAGEFTAEKAVSVLEVLTNNQGPFSMQQLVRMMDFSSLD</sequence>
<evidence type="ECO:0000313" key="2">
    <source>
        <dbReference type="Proteomes" id="UP001057402"/>
    </source>
</evidence>
<dbReference type="Proteomes" id="UP001057402">
    <property type="component" value="Chromosome 7"/>
</dbReference>
<keyword evidence="2" id="KW-1185">Reference proteome</keyword>
<dbReference type="EMBL" id="CM042886">
    <property type="protein sequence ID" value="KAI4340563.1"/>
    <property type="molecule type" value="Genomic_DNA"/>
</dbReference>